<dbReference type="Proteomes" id="UP001259347">
    <property type="component" value="Unassembled WGS sequence"/>
</dbReference>
<accession>A0ABU1SGV1</accession>
<keyword evidence="2" id="KW-1185">Reference proteome</keyword>
<organism evidence="1 2">
    <name type="scientific">Microbacterium resistens</name>
    <dbReference type="NCBI Taxonomy" id="156977"/>
    <lineage>
        <taxon>Bacteria</taxon>
        <taxon>Bacillati</taxon>
        <taxon>Actinomycetota</taxon>
        <taxon>Actinomycetes</taxon>
        <taxon>Micrococcales</taxon>
        <taxon>Microbacteriaceae</taxon>
        <taxon>Microbacterium</taxon>
    </lineage>
</organism>
<comment type="caution">
    <text evidence="1">The sequence shown here is derived from an EMBL/GenBank/DDBJ whole genome shotgun (WGS) entry which is preliminary data.</text>
</comment>
<dbReference type="RefSeq" id="WP_310021765.1">
    <property type="nucleotide sequence ID" value="NZ_JAVDUM010000013.1"/>
</dbReference>
<dbReference type="EMBL" id="JAVDUM010000013">
    <property type="protein sequence ID" value="MDR6868193.1"/>
    <property type="molecule type" value="Genomic_DNA"/>
</dbReference>
<evidence type="ECO:0000313" key="1">
    <source>
        <dbReference type="EMBL" id="MDR6868193.1"/>
    </source>
</evidence>
<sequence>MENIETYLSGLTPQRTALFTRLTARAAKLAAEKPDIQDFVFVPGHKHPTRDDSQSALWRAIEQMMRVSPAGDDELPIIWLGYDVATRFTSSREAQGFLLTDRRLIVKDTVNLVFGKGEARQYPLYVGSNGIAGSANTIASTAIEDYDWDSAGSLVDEEDAEWFSQLLVAAITITLEALADTGTVIDGAPITASDIRGRVKELGLSAAAKYADDKKHAKHFAKFAKKMPLDPGEQILVCFSASTLAGPYGLILTDRYLRSRGLGEDPVSTPRLQVDTEAVRVNPENKSQIIAAIGEVHEFPSHLGEREAGALVVLIREWADGRVS</sequence>
<reference evidence="1 2" key="1">
    <citation type="submission" date="2023-07" db="EMBL/GenBank/DDBJ databases">
        <title>Sorghum-associated microbial communities from plants grown in Nebraska, USA.</title>
        <authorList>
            <person name="Schachtman D."/>
        </authorList>
    </citation>
    <scope>NUCLEOTIDE SEQUENCE [LARGE SCALE GENOMIC DNA]</scope>
    <source>
        <strain evidence="1 2">2980</strain>
    </source>
</reference>
<gene>
    <name evidence="1" type="ORF">J2Y69_002807</name>
</gene>
<protein>
    <submittedName>
        <fullName evidence="1">Uncharacterized protein</fullName>
    </submittedName>
</protein>
<proteinExistence type="predicted"/>
<evidence type="ECO:0000313" key="2">
    <source>
        <dbReference type="Proteomes" id="UP001259347"/>
    </source>
</evidence>
<name>A0ABU1SGV1_9MICO</name>